<evidence type="ECO:0000313" key="2">
    <source>
        <dbReference type="EMBL" id="SDD30722.1"/>
    </source>
</evidence>
<proteinExistence type="predicted"/>
<keyword evidence="3" id="KW-1185">Reference proteome</keyword>
<feature type="transmembrane region" description="Helical" evidence="1">
    <location>
        <begin position="6"/>
        <end position="31"/>
    </location>
</feature>
<dbReference type="EMBL" id="FNAF01000002">
    <property type="protein sequence ID" value="SDD30722.1"/>
    <property type="molecule type" value="Genomic_DNA"/>
</dbReference>
<dbReference type="AlphaFoldDB" id="A0A1G6TNH1"/>
<organism evidence="2 3">
    <name type="scientific">Peptococcus niger</name>
    <dbReference type="NCBI Taxonomy" id="2741"/>
    <lineage>
        <taxon>Bacteria</taxon>
        <taxon>Bacillati</taxon>
        <taxon>Bacillota</taxon>
        <taxon>Clostridia</taxon>
        <taxon>Eubacteriales</taxon>
        <taxon>Peptococcaceae</taxon>
        <taxon>Peptococcus</taxon>
    </lineage>
</organism>
<dbReference type="STRING" id="2741.SAMN04489866_102196"/>
<evidence type="ECO:0000256" key="1">
    <source>
        <dbReference type="SAM" id="Phobius"/>
    </source>
</evidence>
<keyword evidence="1" id="KW-0812">Transmembrane</keyword>
<protein>
    <submittedName>
        <fullName evidence="2">Uncharacterized protein</fullName>
    </submittedName>
</protein>
<gene>
    <name evidence="2" type="ORF">SAMN04489866_102196</name>
</gene>
<evidence type="ECO:0000313" key="3">
    <source>
        <dbReference type="Proteomes" id="UP000198995"/>
    </source>
</evidence>
<sequence>METVPYVFIVLFYTGFFALLPLLIFSLFTLFRVWRAVKGRTTNDV</sequence>
<keyword evidence="1" id="KW-1133">Transmembrane helix</keyword>
<dbReference type="Proteomes" id="UP000198995">
    <property type="component" value="Unassembled WGS sequence"/>
</dbReference>
<accession>A0A1G6TNH1</accession>
<reference evidence="2 3" key="1">
    <citation type="submission" date="2016-10" db="EMBL/GenBank/DDBJ databases">
        <authorList>
            <person name="de Groot N.N."/>
        </authorList>
    </citation>
    <scope>NUCLEOTIDE SEQUENCE [LARGE SCALE GENOMIC DNA]</scope>
    <source>
        <strain evidence="2 3">DSM 20475</strain>
    </source>
</reference>
<name>A0A1G6TNH1_PEPNI</name>
<keyword evidence="1" id="KW-0472">Membrane</keyword>